<dbReference type="InterPro" id="IPR013783">
    <property type="entry name" value="Ig-like_fold"/>
</dbReference>
<feature type="region of interest" description="Disordered" evidence="8">
    <location>
        <begin position="796"/>
        <end position="882"/>
    </location>
</feature>
<dbReference type="Pfam" id="PF01391">
    <property type="entry name" value="Collagen"/>
    <property type="match status" value="2"/>
</dbReference>
<dbReference type="PROSITE" id="PS50022">
    <property type="entry name" value="FA58C_3"/>
    <property type="match status" value="3"/>
</dbReference>
<evidence type="ECO:0000256" key="8">
    <source>
        <dbReference type="SAM" id="MobiDB-lite"/>
    </source>
</evidence>
<dbReference type="GO" id="GO:0005886">
    <property type="term" value="C:plasma membrane"/>
    <property type="evidence" value="ECO:0007669"/>
    <property type="project" value="UniProtKB-SubCell"/>
</dbReference>
<protein>
    <submittedName>
        <fullName evidence="11">Uncharacterized protein</fullName>
    </submittedName>
</protein>
<dbReference type="OrthoDB" id="5988349at2759"/>
<comment type="caution">
    <text evidence="11">The sequence shown here is derived from an EMBL/GenBank/DDBJ whole genome shotgun (WGS) entry which is preliminary data.</text>
</comment>
<keyword evidence="6" id="KW-0325">Glycoprotein</keyword>
<dbReference type="PANTHER" id="PTHR24543">
    <property type="entry name" value="MULTICOPPER OXIDASE-RELATED"/>
    <property type="match status" value="1"/>
</dbReference>
<keyword evidence="2" id="KW-1003">Cell membrane</keyword>
<feature type="domain" description="Ig-like" evidence="10">
    <location>
        <begin position="880"/>
        <end position="913"/>
    </location>
</feature>
<reference evidence="11 12" key="1">
    <citation type="journal article" date="2018" name="Sci. Rep.">
        <title>Comparative analysis of the Pocillopora damicornis genome highlights role of immune system in coral evolution.</title>
        <authorList>
            <person name="Cunning R."/>
            <person name="Bay R.A."/>
            <person name="Gillette P."/>
            <person name="Baker A.C."/>
            <person name="Traylor-Knowles N."/>
        </authorList>
    </citation>
    <scope>NUCLEOTIDE SEQUENCE [LARGE SCALE GENOMIC DNA]</scope>
    <source>
        <strain evidence="11">RSMAS</strain>
        <tissue evidence="11">Whole animal</tissue>
    </source>
</reference>
<dbReference type="Pfam" id="PF00754">
    <property type="entry name" value="F5_F8_type_C"/>
    <property type="match status" value="3"/>
</dbReference>
<evidence type="ECO:0000256" key="7">
    <source>
        <dbReference type="ARBA" id="ARBA00023319"/>
    </source>
</evidence>
<evidence type="ECO:0000256" key="6">
    <source>
        <dbReference type="ARBA" id="ARBA00023180"/>
    </source>
</evidence>
<dbReference type="PANTHER" id="PTHR24543:SF335">
    <property type="entry name" value="EGF-LIKE REPEAT AND DISCOIDIN I-LIKE DOMAIN-CONTAINING PROTEIN 3"/>
    <property type="match status" value="1"/>
</dbReference>
<dbReference type="SMART" id="SM00409">
    <property type="entry name" value="IG"/>
    <property type="match status" value="5"/>
</dbReference>
<keyword evidence="4" id="KW-0472">Membrane</keyword>
<feature type="domain" description="Ig-like" evidence="10">
    <location>
        <begin position="1022"/>
        <end position="1107"/>
    </location>
</feature>
<feature type="domain" description="Ig-like" evidence="10">
    <location>
        <begin position="933"/>
        <end position="1017"/>
    </location>
</feature>
<dbReference type="AlphaFoldDB" id="A0A3M6T583"/>
<dbReference type="InterPro" id="IPR036179">
    <property type="entry name" value="Ig-like_dom_sf"/>
</dbReference>
<gene>
    <name evidence="11" type="ORF">pdam_00019222</name>
</gene>
<dbReference type="FunFam" id="2.60.120.260:FF:000016">
    <property type="entry name" value="Contactin-associated protein-like 4 isoform 1"/>
    <property type="match status" value="2"/>
</dbReference>
<dbReference type="Proteomes" id="UP000275408">
    <property type="component" value="Unassembled WGS sequence"/>
</dbReference>
<keyword evidence="7" id="KW-0393">Immunoglobulin domain</keyword>
<dbReference type="SUPFAM" id="SSF49785">
    <property type="entry name" value="Galactose-binding domain-like"/>
    <property type="match status" value="3"/>
</dbReference>
<dbReference type="Pfam" id="PF13927">
    <property type="entry name" value="Ig_3"/>
    <property type="match status" value="4"/>
</dbReference>
<keyword evidence="3" id="KW-0677">Repeat</keyword>
<dbReference type="InterPro" id="IPR013106">
    <property type="entry name" value="Ig_V-set"/>
</dbReference>
<dbReference type="FunFam" id="2.60.40.10:FF:000005">
    <property type="entry name" value="Neuronal cell adhesion molecule"/>
    <property type="match status" value="1"/>
</dbReference>
<feature type="domain" description="Ig-like" evidence="10">
    <location>
        <begin position="195"/>
        <end position="281"/>
    </location>
</feature>
<dbReference type="PROSITE" id="PS01285">
    <property type="entry name" value="FA58C_1"/>
    <property type="match status" value="3"/>
</dbReference>
<dbReference type="Gene3D" id="2.60.120.260">
    <property type="entry name" value="Galactose-binding domain-like"/>
    <property type="match status" value="3"/>
</dbReference>
<feature type="domain" description="F5/8 type C" evidence="9">
    <location>
        <begin position="609"/>
        <end position="758"/>
    </location>
</feature>
<dbReference type="CDD" id="cd00096">
    <property type="entry name" value="Ig"/>
    <property type="match status" value="1"/>
</dbReference>
<dbReference type="SMART" id="SM00408">
    <property type="entry name" value="IGc2"/>
    <property type="match status" value="5"/>
</dbReference>
<evidence type="ECO:0000256" key="1">
    <source>
        <dbReference type="ARBA" id="ARBA00004236"/>
    </source>
</evidence>
<dbReference type="InterPro" id="IPR007110">
    <property type="entry name" value="Ig-like_dom"/>
</dbReference>
<dbReference type="Gene3D" id="2.60.40.10">
    <property type="entry name" value="Immunoglobulins"/>
    <property type="match status" value="6"/>
</dbReference>
<dbReference type="InterPro" id="IPR008979">
    <property type="entry name" value="Galactose-bd-like_sf"/>
</dbReference>
<dbReference type="PROSITE" id="PS50835">
    <property type="entry name" value="IG_LIKE"/>
    <property type="match status" value="5"/>
</dbReference>
<evidence type="ECO:0000313" key="12">
    <source>
        <dbReference type="Proteomes" id="UP000275408"/>
    </source>
</evidence>
<evidence type="ECO:0000259" key="9">
    <source>
        <dbReference type="PROSITE" id="PS50022"/>
    </source>
</evidence>
<dbReference type="SUPFAM" id="SSF48726">
    <property type="entry name" value="Immunoglobulin"/>
    <property type="match status" value="5"/>
</dbReference>
<evidence type="ECO:0000313" key="11">
    <source>
        <dbReference type="EMBL" id="RMX36547.1"/>
    </source>
</evidence>
<feature type="domain" description="Ig-like" evidence="10">
    <location>
        <begin position="284"/>
        <end position="370"/>
    </location>
</feature>
<name>A0A3M6T583_POCDA</name>
<dbReference type="SMART" id="SM00406">
    <property type="entry name" value="IGv"/>
    <property type="match status" value="3"/>
</dbReference>
<keyword evidence="12" id="KW-1185">Reference proteome</keyword>
<sequence>MSLKDRSFPVSPGTVLSVFCLLLYSAEFIRNETKFNEYERRLKTVEEFMPQDKMTQARTDSPPTEQVIQTTSAELEINRMKRSISHPPPFNNSAGIRKMIEDIVYFTWSICHNKAGLNVCPRGRPGPPGRAGPKGDKGTKGPQGIIGATGRSGKPGKMGPSGVRGEKGIKGDIGPPGIPGIPGIKGESGESLSPPNVTISPPKLIVNETKTASLLCSASGNPAVQITWSKAKGSLPSDRTKVTSNGLMQITDVGLEDAGEYRCEARSILGKNEKTASLVVQSPPQVSLSPGPTYIEIGKNITLPKCHVTSLPPAVITWSKLNDGLAQSRTVVKDGQLTILHAKMADFGSYECKASNILGHDSAWTHLSVFQLPRFTKTPPAWLYTKYDRTDYLQVDMGAVLSVCAVATQGALLVREWTTKYKLHLATDGVTWKTYKESNVEKVFPGNSDQNSVVKHSLTTNVMARYVRFYPVTYYTFPCLRFDHLAFVMPLKDRSFPVSPGTALSVFCLLLYSAGFIRIETKFSDYEQRLRTVEEFMPQVKMEQARTDLHSAEQENSDLPVGRSQVSVNGTLQIWNIKDEDSGIYICTATSAQLFKTSSLMQLTLRKVCEPIGVVDRNRIPDAKMTASSFYRGSYHPFYGRLNESRGRGGWCTKTTSDRTDYLQVDMGEVRFLCGVATQGLQDSSAWATSYKLQLSTDGITWNTYKETNIEKVFQGNSDRNSIVKHPLGADVKARYIRFYPVTDYVPITSRQPQTFRLKRGISHLPPFNNSAKIREMMEDIISFTWKETKAICSNKGNLNVCPRGRPGPPGRAGPKGDRRRKGRKGSQGLMGPPGRSGKQGVMGPPGIRGEKGIKGDIGPPGIPGIPGTKGEPGESISKPKVTISPPKLIINETNTASFLCSVSGNPAAQIFWSTVNGSSPSNRTKVTSNDKPNISLSPGPTYFEKGKNITLPKCHVTSFPPAVITWSRVRGELAYSRTVAEDGQLSIISAQKRDSGLYECKASNDLGDDSALTLLSVLELPRFTSNPPAQLNVRQEQNISVSCQAAGDPKPKIMWVRENSQLPVGRSQVSPEGTLQIWNIKDEDSGIYICIAISAQLFKRSLMQLTVVCEPIGVVDRNRIPDARMTASSFYSSYTPPHYSRLNESSGHGGWCPKTRSDRTDYLQVDMGEVRFLCGVATQGLLRGSAWTTSYKLQLSTNGTTWNTYRETNIEKVFQGNSARNSIVKHPLSTDVKARYVRFYPVTYHTHPCLRVEIYVRLN</sequence>
<evidence type="ECO:0000256" key="4">
    <source>
        <dbReference type="ARBA" id="ARBA00023136"/>
    </source>
</evidence>
<comment type="subcellular location">
    <subcellularLocation>
        <location evidence="1">Cell membrane</location>
    </subcellularLocation>
</comment>
<proteinExistence type="predicted"/>
<dbReference type="EMBL" id="RCHS01004296">
    <property type="protein sequence ID" value="RMX36547.1"/>
    <property type="molecule type" value="Genomic_DNA"/>
</dbReference>
<dbReference type="InterPro" id="IPR003598">
    <property type="entry name" value="Ig_sub2"/>
</dbReference>
<evidence type="ECO:0000256" key="5">
    <source>
        <dbReference type="ARBA" id="ARBA00023157"/>
    </source>
</evidence>
<dbReference type="SMART" id="SM00231">
    <property type="entry name" value="FA58C"/>
    <property type="match status" value="3"/>
</dbReference>
<keyword evidence="5" id="KW-1015">Disulfide bond</keyword>
<dbReference type="InterPro" id="IPR003599">
    <property type="entry name" value="Ig_sub"/>
</dbReference>
<feature type="region of interest" description="Disordered" evidence="8">
    <location>
        <begin position="122"/>
        <end position="176"/>
    </location>
</feature>
<evidence type="ECO:0000259" key="10">
    <source>
        <dbReference type="PROSITE" id="PS50835"/>
    </source>
</evidence>
<dbReference type="CDD" id="cd00057">
    <property type="entry name" value="FA58C"/>
    <property type="match status" value="3"/>
</dbReference>
<evidence type="ECO:0000256" key="2">
    <source>
        <dbReference type="ARBA" id="ARBA00022475"/>
    </source>
</evidence>
<accession>A0A3M6T583</accession>
<feature type="domain" description="F5/8 type C" evidence="9">
    <location>
        <begin position="1108"/>
        <end position="1258"/>
    </location>
</feature>
<feature type="domain" description="F5/8 type C" evidence="9">
    <location>
        <begin position="381"/>
        <end position="487"/>
    </location>
</feature>
<organism evidence="11 12">
    <name type="scientific">Pocillopora damicornis</name>
    <name type="common">Cauliflower coral</name>
    <name type="synonym">Millepora damicornis</name>
    <dbReference type="NCBI Taxonomy" id="46731"/>
    <lineage>
        <taxon>Eukaryota</taxon>
        <taxon>Metazoa</taxon>
        <taxon>Cnidaria</taxon>
        <taxon>Anthozoa</taxon>
        <taxon>Hexacorallia</taxon>
        <taxon>Scleractinia</taxon>
        <taxon>Astrocoeniina</taxon>
        <taxon>Pocilloporidae</taxon>
        <taxon>Pocillopora</taxon>
    </lineage>
</organism>
<dbReference type="InterPro" id="IPR000421">
    <property type="entry name" value="FA58C"/>
</dbReference>
<dbReference type="InterPro" id="IPR008160">
    <property type="entry name" value="Collagen"/>
</dbReference>
<evidence type="ECO:0000256" key="3">
    <source>
        <dbReference type="ARBA" id="ARBA00022737"/>
    </source>
</evidence>